<accession>A0AAV5MNN0</accession>
<comment type="caution">
    <text evidence="1">The sequence shown here is derived from an EMBL/GenBank/DDBJ whole genome shotgun (WGS) entry which is preliminary data.</text>
</comment>
<organism evidence="1 2">
    <name type="scientific">Rubroshorea leprosula</name>
    <dbReference type="NCBI Taxonomy" id="152421"/>
    <lineage>
        <taxon>Eukaryota</taxon>
        <taxon>Viridiplantae</taxon>
        <taxon>Streptophyta</taxon>
        <taxon>Embryophyta</taxon>
        <taxon>Tracheophyta</taxon>
        <taxon>Spermatophyta</taxon>
        <taxon>Magnoliopsida</taxon>
        <taxon>eudicotyledons</taxon>
        <taxon>Gunneridae</taxon>
        <taxon>Pentapetalae</taxon>
        <taxon>rosids</taxon>
        <taxon>malvids</taxon>
        <taxon>Malvales</taxon>
        <taxon>Dipterocarpaceae</taxon>
        <taxon>Rubroshorea</taxon>
    </lineage>
</organism>
<reference evidence="1 2" key="1">
    <citation type="journal article" date="2021" name="Commun. Biol.">
        <title>The genome of Shorea leprosula (Dipterocarpaceae) highlights the ecological relevance of drought in aseasonal tropical rainforests.</title>
        <authorList>
            <person name="Ng K.K.S."/>
            <person name="Kobayashi M.J."/>
            <person name="Fawcett J.A."/>
            <person name="Hatakeyama M."/>
            <person name="Paape T."/>
            <person name="Ng C.H."/>
            <person name="Ang C.C."/>
            <person name="Tnah L.H."/>
            <person name="Lee C.T."/>
            <person name="Nishiyama T."/>
            <person name="Sese J."/>
            <person name="O'Brien M.J."/>
            <person name="Copetti D."/>
            <person name="Mohd Noor M.I."/>
            <person name="Ong R.C."/>
            <person name="Putra M."/>
            <person name="Sireger I.Z."/>
            <person name="Indrioko S."/>
            <person name="Kosugi Y."/>
            <person name="Izuno A."/>
            <person name="Isagi Y."/>
            <person name="Lee S.L."/>
            <person name="Shimizu K.K."/>
        </authorList>
    </citation>
    <scope>NUCLEOTIDE SEQUENCE [LARGE SCALE GENOMIC DNA]</scope>
    <source>
        <strain evidence="1">214</strain>
    </source>
</reference>
<dbReference type="Proteomes" id="UP001054252">
    <property type="component" value="Unassembled WGS sequence"/>
</dbReference>
<sequence length="34" mass="3762">MPSETFNKMKFAKERCGVRGGLNVWAVQGGSGRY</sequence>
<proteinExistence type="predicted"/>
<evidence type="ECO:0000313" key="2">
    <source>
        <dbReference type="Proteomes" id="UP001054252"/>
    </source>
</evidence>
<protein>
    <submittedName>
        <fullName evidence="1">Uncharacterized protein</fullName>
    </submittedName>
</protein>
<evidence type="ECO:0000313" key="1">
    <source>
        <dbReference type="EMBL" id="GKV51505.1"/>
    </source>
</evidence>
<gene>
    <name evidence="1" type="ORF">SLEP1_g58150</name>
</gene>
<name>A0AAV5MNN0_9ROSI</name>
<dbReference type="EMBL" id="BPVZ01000506">
    <property type="protein sequence ID" value="GKV51505.1"/>
    <property type="molecule type" value="Genomic_DNA"/>
</dbReference>
<dbReference type="AlphaFoldDB" id="A0AAV5MNN0"/>
<keyword evidence="2" id="KW-1185">Reference proteome</keyword>